<dbReference type="GO" id="GO:0004386">
    <property type="term" value="F:helicase activity"/>
    <property type="evidence" value="ECO:0007669"/>
    <property type="project" value="UniProtKB-KW"/>
</dbReference>
<keyword evidence="2" id="KW-0067">ATP-binding</keyword>
<dbReference type="EMBL" id="CP016699">
    <property type="protein sequence ID" value="ARD97413.1"/>
    <property type="molecule type" value="Genomic_DNA"/>
</dbReference>
<keyword evidence="2" id="KW-0347">Helicase</keyword>
<dbReference type="AlphaFoldDB" id="A0A1V0NBW4"/>
<dbReference type="Proteomes" id="UP000192085">
    <property type="component" value="Plasmid p275A"/>
</dbReference>
<sequence length="257" mass="29609">MFRKWLYYGRDLIHRPSNYDTAMSLNDKVLYVSTNSEFSVLMTNNVPEYALLTSGKGFLKNLEDTTGLLDVKYDNVVGNYDIDKADIVYYVYGLLHSPEYRDMYANDLKKSLPRIPLVRNKEAFIRIGKELSNLHLNYEKQVSYPGVTVSVSSDDYKVTKMKHPKKGALDTIIFNNSITISNIPEKAYEYVVSGRPAIEWIIDQYQVKTDKKSGITDDPNEFSDNPKYILNLLLSVITVSMRTLELIEELPEFEIQE</sequence>
<geneLocation type="plasmid" evidence="3">
    <name>p275a</name>
</geneLocation>
<feature type="domain" description="Type ISP restriction-modification enzyme LLaBIII C-terminal specificity" evidence="1">
    <location>
        <begin position="3"/>
        <end position="232"/>
    </location>
</feature>
<name>A0A1V0NBW4_LACLL</name>
<keyword evidence="2" id="KW-0547">Nucleotide-binding</keyword>
<evidence type="ECO:0000259" key="1">
    <source>
        <dbReference type="Pfam" id="PF18135"/>
    </source>
</evidence>
<reference evidence="2 3" key="1">
    <citation type="journal article" date="2017" name="BMC Genomics">
        <title>Comparative and functional genomics of the Lactococcus lactis taxon; insights into evolution and niche adaptation.</title>
        <authorList>
            <person name="Kelleher P."/>
            <person name="Bottacini F."/>
            <person name="Mahony J."/>
            <person name="Kilcawley K.N."/>
            <person name="van Sinderen D."/>
        </authorList>
    </citation>
    <scope>NUCLEOTIDE SEQUENCE [LARGE SCALE GENOMIC DNA]</scope>
    <source>
        <strain evidence="2 3">275</strain>
        <plasmid evidence="3">p275a</plasmid>
    </source>
</reference>
<keyword evidence="2" id="KW-0614">Plasmid</keyword>
<accession>A0A1V0NBW4</accession>
<dbReference type="RefSeq" id="WP_040087662.1">
    <property type="nucleotide sequence ID" value="NZ_CP016699.1"/>
</dbReference>
<proteinExistence type="predicted"/>
<dbReference type="Pfam" id="PF18135">
    <property type="entry name" value="Type_ISP_C"/>
    <property type="match status" value="1"/>
</dbReference>
<organism evidence="2 3">
    <name type="scientific">Lactococcus lactis subsp. lactis</name>
    <name type="common">Streptococcus lactis</name>
    <dbReference type="NCBI Taxonomy" id="1360"/>
    <lineage>
        <taxon>Bacteria</taxon>
        <taxon>Bacillati</taxon>
        <taxon>Bacillota</taxon>
        <taxon>Bacilli</taxon>
        <taxon>Lactobacillales</taxon>
        <taxon>Streptococcaceae</taxon>
        <taxon>Lactococcus</taxon>
    </lineage>
</organism>
<protein>
    <submittedName>
        <fullName evidence="2">DNA or RNA helicase of superfamily II</fullName>
    </submittedName>
</protein>
<evidence type="ECO:0000313" key="2">
    <source>
        <dbReference type="EMBL" id="ARD97413.1"/>
    </source>
</evidence>
<dbReference type="InterPro" id="IPR041635">
    <property type="entry name" value="Type_ISP_LLaBIII_C"/>
</dbReference>
<keyword evidence="2" id="KW-0378">Hydrolase</keyword>
<evidence type="ECO:0000313" key="3">
    <source>
        <dbReference type="Proteomes" id="UP000192085"/>
    </source>
</evidence>
<gene>
    <name evidence="2" type="ORF">LL275_pA066</name>
</gene>